<gene>
    <name evidence="5" type="ORF">IFM89_023210</name>
</gene>
<dbReference type="InterPro" id="IPR029058">
    <property type="entry name" value="AB_hydrolase_fold"/>
</dbReference>
<reference evidence="5 6" key="1">
    <citation type="submission" date="2020-10" db="EMBL/GenBank/DDBJ databases">
        <title>The Coptis chinensis genome and diversification of protoberbering-type alkaloids.</title>
        <authorList>
            <person name="Wang B."/>
            <person name="Shu S."/>
            <person name="Song C."/>
            <person name="Liu Y."/>
        </authorList>
    </citation>
    <scope>NUCLEOTIDE SEQUENCE [LARGE SCALE GENOMIC DNA]</scope>
    <source>
        <strain evidence="5">HL-2020</strain>
        <tissue evidence="5">Leaf</tissue>
    </source>
</reference>
<evidence type="ECO:0000313" key="5">
    <source>
        <dbReference type="EMBL" id="KAF9610545.1"/>
    </source>
</evidence>
<feature type="domain" description="Large ribosomal subunit protein eL24-related N-terminal" evidence="4">
    <location>
        <begin position="52"/>
        <end position="113"/>
    </location>
</feature>
<dbReference type="GO" id="GO:0003735">
    <property type="term" value="F:structural constituent of ribosome"/>
    <property type="evidence" value="ECO:0007669"/>
    <property type="project" value="InterPro"/>
</dbReference>
<dbReference type="Proteomes" id="UP000631114">
    <property type="component" value="Unassembled WGS sequence"/>
</dbReference>
<dbReference type="AlphaFoldDB" id="A0A835I2P1"/>
<evidence type="ECO:0000256" key="3">
    <source>
        <dbReference type="ARBA" id="ARBA00023274"/>
    </source>
</evidence>
<dbReference type="CDD" id="cd00472">
    <property type="entry name" value="Ribosomal_L24e_L24"/>
    <property type="match status" value="1"/>
</dbReference>
<keyword evidence="6" id="KW-1185">Reference proteome</keyword>
<dbReference type="EMBL" id="JADFTS010000004">
    <property type="protein sequence ID" value="KAF9610545.1"/>
    <property type="molecule type" value="Genomic_DNA"/>
</dbReference>
<dbReference type="OrthoDB" id="1727108at2759"/>
<dbReference type="InterPro" id="IPR000988">
    <property type="entry name" value="Ribosomal_eL24-rel_N"/>
</dbReference>
<evidence type="ECO:0000256" key="1">
    <source>
        <dbReference type="ARBA" id="ARBA00005647"/>
    </source>
</evidence>
<organism evidence="5 6">
    <name type="scientific">Coptis chinensis</name>
    <dbReference type="NCBI Taxonomy" id="261450"/>
    <lineage>
        <taxon>Eukaryota</taxon>
        <taxon>Viridiplantae</taxon>
        <taxon>Streptophyta</taxon>
        <taxon>Embryophyta</taxon>
        <taxon>Tracheophyta</taxon>
        <taxon>Spermatophyta</taxon>
        <taxon>Magnoliopsida</taxon>
        <taxon>Ranunculales</taxon>
        <taxon>Ranunculaceae</taxon>
        <taxon>Coptidoideae</taxon>
        <taxon>Coptis</taxon>
    </lineage>
</organism>
<protein>
    <recommendedName>
        <fullName evidence="4">Large ribosomal subunit protein eL24-related N-terminal domain-containing protein</fullName>
    </recommendedName>
</protein>
<comment type="caution">
    <text evidence="5">The sequence shown here is derived from an EMBL/GenBank/DDBJ whole genome shotgun (WGS) entry which is preliminary data.</text>
</comment>
<dbReference type="PANTHER" id="PTHR10792:SF1">
    <property type="entry name" value="RIBOSOMAL PROTEIN L24"/>
    <property type="match status" value="1"/>
</dbReference>
<evidence type="ECO:0000256" key="2">
    <source>
        <dbReference type="ARBA" id="ARBA00022980"/>
    </source>
</evidence>
<dbReference type="GO" id="GO:0003729">
    <property type="term" value="F:mRNA binding"/>
    <property type="evidence" value="ECO:0007669"/>
    <property type="project" value="TreeGrafter"/>
</dbReference>
<dbReference type="PANTHER" id="PTHR10792">
    <property type="entry name" value="60S RIBOSOMAL PROTEIN L24"/>
    <property type="match status" value="1"/>
</dbReference>
<dbReference type="GO" id="GO:0002181">
    <property type="term" value="P:cytoplasmic translation"/>
    <property type="evidence" value="ECO:0007669"/>
    <property type="project" value="TreeGrafter"/>
</dbReference>
<dbReference type="InterPro" id="IPR038630">
    <property type="entry name" value="L24e/L24_sf"/>
</dbReference>
<dbReference type="SUPFAM" id="SSF57716">
    <property type="entry name" value="Glucocorticoid receptor-like (DNA-binding domain)"/>
    <property type="match status" value="1"/>
</dbReference>
<dbReference type="GO" id="GO:0022625">
    <property type="term" value="C:cytosolic large ribosomal subunit"/>
    <property type="evidence" value="ECO:0007669"/>
    <property type="project" value="TreeGrafter"/>
</dbReference>
<name>A0A835I2P1_9MAGN</name>
<evidence type="ECO:0000313" key="6">
    <source>
        <dbReference type="Proteomes" id="UP000631114"/>
    </source>
</evidence>
<dbReference type="InterPro" id="IPR056366">
    <property type="entry name" value="Ribosomal_eL24"/>
</dbReference>
<dbReference type="Pfam" id="PF01246">
    <property type="entry name" value="Ribosomal_L24e"/>
    <property type="match status" value="1"/>
</dbReference>
<dbReference type="FunFam" id="2.30.170.20:FF:000003">
    <property type="entry name" value="60S ribosomal protein L24"/>
    <property type="match status" value="1"/>
</dbReference>
<dbReference type="SUPFAM" id="SSF53474">
    <property type="entry name" value="alpha/beta-Hydrolases"/>
    <property type="match status" value="1"/>
</dbReference>
<dbReference type="Gene3D" id="2.30.170.20">
    <property type="entry name" value="Ribosomal protein L24e"/>
    <property type="match status" value="1"/>
</dbReference>
<accession>A0A835I2P1</accession>
<keyword evidence="3" id="KW-0687">Ribonucleoprotein</keyword>
<sequence length="117" mass="13678">MHKYAGASWDIVVDEATYYEKIGQEVMPVINRRPKLQKISFVAHSLGGLVARTELCRFSGAKIYPGRGIKFVCADSQVFLYLISKCKRYFYNRLKPSKLTWMATYRKQHKKELLQRL</sequence>
<keyword evidence="2" id="KW-0689">Ribosomal protein</keyword>
<proteinExistence type="inferred from homology"/>
<comment type="similarity">
    <text evidence="1">Belongs to the eukaryotic ribosomal protein eL24 family.</text>
</comment>
<evidence type="ECO:0000259" key="4">
    <source>
        <dbReference type="Pfam" id="PF01246"/>
    </source>
</evidence>